<dbReference type="OrthoDB" id="9763018at2"/>
<evidence type="ECO:0000259" key="6">
    <source>
        <dbReference type="PROSITE" id="PS50111"/>
    </source>
</evidence>
<evidence type="ECO:0000256" key="3">
    <source>
        <dbReference type="PROSITE-ProRule" id="PRU00284"/>
    </source>
</evidence>
<dbReference type="Pfam" id="PF00015">
    <property type="entry name" value="MCPsignal"/>
    <property type="match status" value="1"/>
</dbReference>
<dbReference type="GO" id="GO:0007165">
    <property type="term" value="P:signal transduction"/>
    <property type="evidence" value="ECO:0007669"/>
    <property type="project" value="UniProtKB-KW"/>
</dbReference>
<dbReference type="RefSeq" id="WP_115536142.1">
    <property type="nucleotide sequence ID" value="NZ_QRGA01000015.1"/>
</dbReference>
<keyword evidence="5" id="KW-0472">Membrane</keyword>
<dbReference type="AlphaFoldDB" id="A0A3D8JUF2"/>
<protein>
    <submittedName>
        <fullName evidence="8">HAMP domain-containing protein</fullName>
    </submittedName>
</protein>
<dbReference type="SUPFAM" id="SSF58104">
    <property type="entry name" value="Methyl-accepting chemotaxis protein (MCP) signaling domain"/>
    <property type="match status" value="1"/>
</dbReference>
<proteinExistence type="inferred from homology"/>
<evidence type="ECO:0000256" key="4">
    <source>
        <dbReference type="SAM" id="Coils"/>
    </source>
</evidence>
<evidence type="ECO:0000256" key="2">
    <source>
        <dbReference type="ARBA" id="ARBA00029447"/>
    </source>
</evidence>
<dbReference type="PROSITE" id="PS50111">
    <property type="entry name" value="CHEMOTAXIS_TRANSDUC_2"/>
    <property type="match status" value="1"/>
</dbReference>
<dbReference type="Gene3D" id="1.10.287.950">
    <property type="entry name" value="Methyl-accepting chemotaxis protein"/>
    <property type="match status" value="1"/>
</dbReference>
<dbReference type="InterPro" id="IPR003660">
    <property type="entry name" value="HAMP_dom"/>
</dbReference>
<keyword evidence="5" id="KW-1133">Transmembrane helix</keyword>
<dbReference type="SMART" id="SM00283">
    <property type="entry name" value="MA"/>
    <property type="match status" value="1"/>
</dbReference>
<dbReference type="GO" id="GO:0006935">
    <property type="term" value="P:chemotaxis"/>
    <property type="evidence" value="ECO:0007669"/>
    <property type="project" value="InterPro"/>
</dbReference>
<feature type="transmembrane region" description="Helical" evidence="5">
    <location>
        <begin position="12"/>
        <end position="34"/>
    </location>
</feature>
<evidence type="ECO:0000313" key="8">
    <source>
        <dbReference type="EMBL" id="RDU96214.1"/>
    </source>
</evidence>
<comment type="subcellular location">
    <subcellularLocation>
        <location evidence="1">Membrane</location>
    </subcellularLocation>
</comment>
<dbReference type="PROSITE" id="PS50885">
    <property type="entry name" value="HAMP"/>
    <property type="match status" value="1"/>
</dbReference>
<sequence length="517" mass="55714">MIGNQTVKARLLQTLALLSVLMVAGNLMGLLNGYRALVAMERINRVDARGVELLMTIKADTLDIVATYSSLGSFQSSDRPALLKGVDDDMRRIDGSRTAYLSLQDFDAHPLEQSAFVGNLGRLRSFLEGMKAKRSSMDATALGREMTQSFDTYVAFEASLEKLIDIRKRDADARFLAARRQTKQQLVVLVLICVCGLTVATASYVSLSRKVIRPIGDAAEDCERIASGDLCATRPKPMHGGEIGRLFDAFTHMETSLNEIVGDVRRGSESVANATVQIAMGNADLSQRTERQVAGLQAVVEDLQELAARVERNSNRAGAALAVVSDVAGIAASGREEMNKVVSTMHRIVQGSSRMNEIIDAIESLSFQTNILALNAAVESARAGEHGRGFAVVASEVRNLAQRSAAAAREISELIRHSSHEIGQGSELVGTAGRQMDRITDAVREASVLMEEIAEVSTVQSDDINRTKVALGQIEQTTLQNAALVEQASAAADELQAEASRLASAMQFFTTKEMAGI</sequence>
<dbReference type="PRINTS" id="PR00260">
    <property type="entry name" value="CHEMTRNSDUCR"/>
</dbReference>
<comment type="similarity">
    <text evidence="2">Belongs to the methyl-accepting chemotaxis (MCP) protein family.</text>
</comment>
<feature type="coiled-coil region" evidence="4">
    <location>
        <begin position="286"/>
        <end position="316"/>
    </location>
</feature>
<keyword evidence="3" id="KW-0807">Transducer</keyword>
<dbReference type="InterPro" id="IPR004089">
    <property type="entry name" value="MCPsignal_dom"/>
</dbReference>
<dbReference type="PANTHER" id="PTHR43531:SF5">
    <property type="entry name" value="METHYL-ACCEPTING CHEMOTAXIS PROTEIN III"/>
    <property type="match status" value="1"/>
</dbReference>
<dbReference type="GO" id="GO:0005886">
    <property type="term" value="C:plasma membrane"/>
    <property type="evidence" value="ECO:0007669"/>
    <property type="project" value="TreeGrafter"/>
</dbReference>
<feature type="domain" description="HAMP" evidence="7">
    <location>
        <begin position="209"/>
        <end position="262"/>
    </location>
</feature>
<dbReference type="InterPro" id="IPR051310">
    <property type="entry name" value="MCP_chemotaxis"/>
</dbReference>
<reference evidence="8 9" key="1">
    <citation type="submission" date="2018-08" db="EMBL/GenBank/DDBJ databases">
        <title>Paraburkholderia sp. DHOM06 isolated from forest soil.</title>
        <authorList>
            <person name="Gao Z.-H."/>
            <person name="Qiu L.-H."/>
        </authorList>
    </citation>
    <scope>NUCLEOTIDE SEQUENCE [LARGE SCALE GENOMIC DNA]</scope>
    <source>
        <strain evidence="8 9">DHOM06</strain>
    </source>
</reference>
<gene>
    <name evidence="8" type="ORF">DWV00_24170</name>
</gene>
<dbReference type="PANTHER" id="PTHR43531">
    <property type="entry name" value="PROTEIN ICFG"/>
    <property type="match status" value="1"/>
</dbReference>
<feature type="transmembrane region" description="Helical" evidence="5">
    <location>
        <begin position="186"/>
        <end position="207"/>
    </location>
</feature>
<evidence type="ECO:0000313" key="9">
    <source>
        <dbReference type="Proteomes" id="UP000256838"/>
    </source>
</evidence>
<dbReference type="FunFam" id="1.10.287.950:FF:000001">
    <property type="entry name" value="Methyl-accepting chemotaxis sensory transducer"/>
    <property type="match status" value="1"/>
</dbReference>
<dbReference type="InterPro" id="IPR004090">
    <property type="entry name" value="Chemotax_Me-accpt_rcpt"/>
</dbReference>
<dbReference type="Proteomes" id="UP000256838">
    <property type="component" value="Unassembled WGS sequence"/>
</dbReference>
<comment type="caution">
    <text evidence="8">The sequence shown here is derived from an EMBL/GenBank/DDBJ whole genome shotgun (WGS) entry which is preliminary data.</text>
</comment>
<dbReference type="EMBL" id="QRGA01000015">
    <property type="protein sequence ID" value="RDU96214.1"/>
    <property type="molecule type" value="Genomic_DNA"/>
</dbReference>
<keyword evidence="9" id="KW-1185">Reference proteome</keyword>
<name>A0A3D8JUF2_9BURK</name>
<evidence type="ECO:0000256" key="5">
    <source>
        <dbReference type="SAM" id="Phobius"/>
    </source>
</evidence>
<keyword evidence="4" id="KW-0175">Coiled coil</keyword>
<evidence type="ECO:0000259" key="7">
    <source>
        <dbReference type="PROSITE" id="PS50885"/>
    </source>
</evidence>
<keyword evidence="5" id="KW-0812">Transmembrane</keyword>
<dbReference type="GO" id="GO:0004888">
    <property type="term" value="F:transmembrane signaling receptor activity"/>
    <property type="evidence" value="ECO:0007669"/>
    <property type="project" value="InterPro"/>
</dbReference>
<feature type="domain" description="Methyl-accepting transducer" evidence="6">
    <location>
        <begin position="267"/>
        <end position="496"/>
    </location>
</feature>
<accession>A0A3D8JUF2</accession>
<evidence type="ECO:0000256" key="1">
    <source>
        <dbReference type="ARBA" id="ARBA00004370"/>
    </source>
</evidence>
<organism evidence="8 9">
    <name type="scientific">Trinickia dinghuensis</name>
    <dbReference type="NCBI Taxonomy" id="2291023"/>
    <lineage>
        <taxon>Bacteria</taxon>
        <taxon>Pseudomonadati</taxon>
        <taxon>Pseudomonadota</taxon>
        <taxon>Betaproteobacteria</taxon>
        <taxon>Burkholderiales</taxon>
        <taxon>Burkholderiaceae</taxon>
        <taxon>Trinickia</taxon>
    </lineage>
</organism>